<feature type="transmembrane region" description="Helical" evidence="5">
    <location>
        <begin position="411"/>
        <end position="429"/>
    </location>
</feature>
<evidence type="ECO:0000313" key="6">
    <source>
        <dbReference type="EMBL" id="SFK44446.1"/>
    </source>
</evidence>
<feature type="transmembrane region" description="Helical" evidence="5">
    <location>
        <begin position="157"/>
        <end position="181"/>
    </location>
</feature>
<dbReference type="AlphaFoldDB" id="A0A1I3ZLE3"/>
<dbReference type="PANTHER" id="PTHR13285">
    <property type="entry name" value="ACYLTRANSFERASE"/>
    <property type="match status" value="1"/>
</dbReference>
<keyword evidence="7" id="KW-1185">Reference proteome</keyword>
<feature type="transmembrane region" description="Helical" evidence="5">
    <location>
        <begin position="56"/>
        <end position="71"/>
    </location>
</feature>
<dbReference type="RefSeq" id="WP_092958722.1">
    <property type="nucleotide sequence ID" value="NZ_FOSQ01000002.1"/>
</dbReference>
<feature type="transmembrane region" description="Helical" evidence="5">
    <location>
        <begin position="372"/>
        <end position="399"/>
    </location>
</feature>
<dbReference type="STRING" id="1123062.SAMN02745775_102552"/>
<dbReference type="GO" id="GO:0016746">
    <property type="term" value="F:acyltransferase activity"/>
    <property type="evidence" value="ECO:0007669"/>
    <property type="project" value="UniProtKB-KW"/>
</dbReference>
<reference evidence="6 7" key="1">
    <citation type="submission" date="2016-10" db="EMBL/GenBank/DDBJ databases">
        <authorList>
            <person name="de Groot N.N."/>
        </authorList>
    </citation>
    <scope>NUCLEOTIDE SEQUENCE [LARGE SCALE GENOMIC DNA]</scope>
    <source>
        <strain evidence="6 7">DSM 19981</strain>
    </source>
</reference>
<dbReference type="OrthoDB" id="139172at2"/>
<organism evidence="6 7">
    <name type="scientific">Falsiroseomonas stagni DSM 19981</name>
    <dbReference type="NCBI Taxonomy" id="1123062"/>
    <lineage>
        <taxon>Bacteria</taxon>
        <taxon>Pseudomonadati</taxon>
        <taxon>Pseudomonadota</taxon>
        <taxon>Alphaproteobacteria</taxon>
        <taxon>Acetobacterales</taxon>
        <taxon>Roseomonadaceae</taxon>
        <taxon>Falsiroseomonas</taxon>
    </lineage>
</organism>
<feature type="transmembrane region" description="Helical" evidence="5">
    <location>
        <begin position="304"/>
        <end position="321"/>
    </location>
</feature>
<comment type="subcellular location">
    <subcellularLocation>
        <location evidence="1">Membrane</location>
        <topology evidence="1">Multi-pass membrane protein</topology>
    </subcellularLocation>
</comment>
<keyword evidence="6" id="KW-0012">Acyltransferase</keyword>
<protein>
    <submittedName>
        <fullName evidence="6">MBOAT, membrane-bound O-acyltransferase family</fullName>
    </submittedName>
</protein>
<feature type="transmembrane region" description="Helical" evidence="5">
    <location>
        <begin position="342"/>
        <end position="366"/>
    </location>
</feature>
<name>A0A1I3ZLE3_9PROT</name>
<sequence>MAAMVLAVRARAVAFVAGGLAMVAWLAPTPAAMLPVPVMALAGCAMARPVAARPRLLAPAIAALVGFFLMVREVLPALGLLPPIGLGGSIGLSYVLFRLIQLLVDVAEGEAPAEAPLLSLMAWLLFPPSFLAGPIGRAQDFLDDLAAPAAWPMRDAWLRHGVGVAGGLFGLVVMAAAPWWVFQQATMRVDAGAVALAGAALGFALWLWLSFAGYSRLAVSLAGLMGMRLPGNFDCPWAAENMLAVWSRWHISLSDWFRLYVFNPLLKWLLGATGATKQAHWLGALAYCGTFLLMGLWHGIGLRFALYGLLLGAAAGVNKVAQTLLARRLGKAGYAALKRGRGYGLASSVGAVGTFVLALMFLWLPAGAVTPLLFLTVPLAAIIVCAVLAVVLPAGAWLADRAGPALAARQGWLALVQLAALLGALWLGLQPPPLLYQFF</sequence>
<dbReference type="Pfam" id="PF03062">
    <property type="entry name" value="MBOAT"/>
    <property type="match status" value="1"/>
</dbReference>
<dbReference type="PANTHER" id="PTHR13285:SF18">
    <property type="entry name" value="PROTEIN-CYSTEINE N-PALMITOYLTRANSFERASE RASP"/>
    <property type="match status" value="1"/>
</dbReference>
<feature type="transmembrane region" description="Helical" evidence="5">
    <location>
        <begin position="279"/>
        <end position="298"/>
    </location>
</feature>
<evidence type="ECO:0000256" key="2">
    <source>
        <dbReference type="ARBA" id="ARBA00022692"/>
    </source>
</evidence>
<accession>A0A1I3ZLE3</accession>
<keyword evidence="2 5" id="KW-0812">Transmembrane</keyword>
<dbReference type="EMBL" id="FOSQ01000002">
    <property type="protein sequence ID" value="SFK44446.1"/>
    <property type="molecule type" value="Genomic_DNA"/>
</dbReference>
<keyword evidence="4 5" id="KW-0472">Membrane</keyword>
<feature type="transmembrane region" description="Helical" evidence="5">
    <location>
        <begin position="117"/>
        <end position="136"/>
    </location>
</feature>
<dbReference type="InterPro" id="IPR004299">
    <property type="entry name" value="MBOAT_fam"/>
</dbReference>
<gene>
    <name evidence="6" type="ORF">SAMN02745775_102552</name>
</gene>
<evidence type="ECO:0000256" key="3">
    <source>
        <dbReference type="ARBA" id="ARBA00022989"/>
    </source>
</evidence>
<keyword evidence="3 5" id="KW-1133">Transmembrane helix</keyword>
<dbReference type="Proteomes" id="UP000199473">
    <property type="component" value="Unassembled WGS sequence"/>
</dbReference>
<dbReference type="InterPro" id="IPR051085">
    <property type="entry name" value="MB_O-acyltransferase"/>
</dbReference>
<keyword evidence="6" id="KW-0808">Transferase</keyword>
<feature type="transmembrane region" description="Helical" evidence="5">
    <location>
        <begin position="78"/>
        <end position="97"/>
    </location>
</feature>
<evidence type="ECO:0000256" key="5">
    <source>
        <dbReference type="SAM" id="Phobius"/>
    </source>
</evidence>
<dbReference type="GO" id="GO:0016020">
    <property type="term" value="C:membrane"/>
    <property type="evidence" value="ECO:0007669"/>
    <property type="project" value="UniProtKB-SubCell"/>
</dbReference>
<evidence type="ECO:0000313" key="7">
    <source>
        <dbReference type="Proteomes" id="UP000199473"/>
    </source>
</evidence>
<feature type="transmembrane region" description="Helical" evidence="5">
    <location>
        <begin position="193"/>
        <end position="219"/>
    </location>
</feature>
<proteinExistence type="predicted"/>
<evidence type="ECO:0000256" key="4">
    <source>
        <dbReference type="ARBA" id="ARBA00023136"/>
    </source>
</evidence>
<evidence type="ECO:0000256" key="1">
    <source>
        <dbReference type="ARBA" id="ARBA00004141"/>
    </source>
</evidence>